<protein>
    <submittedName>
        <fullName evidence="4">PH domain-containing protein</fullName>
    </submittedName>
</protein>
<dbReference type="InterPro" id="IPR005182">
    <property type="entry name" value="YdbS-like_PH"/>
</dbReference>
<comment type="caution">
    <text evidence="4">The sequence shown here is derived from an EMBL/GenBank/DDBJ whole genome shotgun (WGS) entry which is preliminary data.</text>
</comment>
<organism evidence="4 5">
    <name type="scientific">Agromyces tardus</name>
    <dbReference type="NCBI Taxonomy" id="2583849"/>
    <lineage>
        <taxon>Bacteria</taxon>
        <taxon>Bacillati</taxon>
        <taxon>Actinomycetota</taxon>
        <taxon>Actinomycetes</taxon>
        <taxon>Micrococcales</taxon>
        <taxon>Microbacteriaceae</taxon>
        <taxon>Agromyces</taxon>
    </lineage>
</organism>
<evidence type="ECO:0000313" key="5">
    <source>
        <dbReference type="Proteomes" id="UP000275048"/>
    </source>
</evidence>
<dbReference type="RefSeq" id="WP_122935968.1">
    <property type="nucleotide sequence ID" value="NZ_JBHSNT010000008.1"/>
</dbReference>
<dbReference type="Pfam" id="PF03703">
    <property type="entry name" value="bPH_2"/>
    <property type="match status" value="1"/>
</dbReference>
<dbReference type="OrthoDB" id="3354538at2"/>
<dbReference type="EMBL" id="RHHB01000005">
    <property type="protein sequence ID" value="RNB51055.1"/>
    <property type="molecule type" value="Genomic_DNA"/>
</dbReference>
<evidence type="ECO:0000259" key="3">
    <source>
        <dbReference type="Pfam" id="PF03703"/>
    </source>
</evidence>
<sequence length="227" mass="25759">MALFGLDPHVERHLIADEGEMIVDEVTKHWAALVLPVLELCASLLVLLLTGFFPKDWYWIPILGSIAIAVHALWRILGVQMDRFVITNMRVFRVHGILSQHIATMPIARILDISVHVPIIGRIFHYGHFIFESAAQDQGLREIRYVGSPDQRGLTIQRVIQRSGLRGGGRPLEPVRQPAPQTNPFDQPMRRPVWQTATTTGEQPTRPIEVDPWWRQPPPPTDENDGT</sequence>
<dbReference type="PANTHER" id="PTHR37938:SF1">
    <property type="entry name" value="BLL0215 PROTEIN"/>
    <property type="match status" value="1"/>
</dbReference>
<feature type="transmembrane region" description="Helical" evidence="2">
    <location>
        <begin position="58"/>
        <end position="77"/>
    </location>
</feature>
<keyword evidence="5" id="KW-1185">Reference proteome</keyword>
<gene>
    <name evidence="4" type="ORF">EDM22_04985</name>
</gene>
<name>A0A3M8AKS0_9MICO</name>
<keyword evidence="2" id="KW-0472">Membrane</keyword>
<accession>A0A3M8AKS0</accession>
<evidence type="ECO:0000313" key="4">
    <source>
        <dbReference type="EMBL" id="RNB51055.1"/>
    </source>
</evidence>
<feature type="transmembrane region" description="Helical" evidence="2">
    <location>
        <begin position="30"/>
        <end position="52"/>
    </location>
</feature>
<dbReference type="PANTHER" id="PTHR37938">
    <property type="entry name" value="BLL0215 PROTEIN"/>
    <property type="match status" value="1"/>
</dbReference>
<proteinExistence type="predicted"/>
<feature type="region of interest" description="Disordered" evidence="1">
    <location>
        <begin position="165"/>
        <end position="227"/>
    </location>
</feature>
<dbReference type="Proteomes" id="UP000275048">
    <property type="component" value="Unassembled WGS sequence"/>
</dbReference>
<evidence type="ECO:0000256" key="2">
    <source>
        <dbReference type="SAM" id="Phobius"/>
    </source>
</evidence>
<dbReference type="AlphaFoldDB" id="A0A3M8AKS0"/>
<reference evidence="4 5" key="1">
    <citation type="submission" date="2018-10" db="EMBL/GenBank/DDBJ databases">
        <title>Isolation, diversity and antibacterial activity of antinobacteria from the wheat rhizosphere soil.</title>
        <authorList>
            <person name="Sun T."/>
        </authorList>
    </citation>
    <scope>NUCLEOTIDE SEQUENCE [LARGE SCALE GENOMIC DNA]</scope>
    <source>
        <strain evidence="4 5">SJ-23</strain>
    </source>
</reference>
<feature type="domain" description="YdbS-like PH" evidence="3">
    <location>
        <begin position="83"/>
        <end position="147"/>
    </location>
</feature>
<keyword evidence="2" id="KW-0812">Transmembrane</keyword>
<keyword evidence="2" id="KW-1133">Transmembrane helix</keyword>
<evidence type="ECO:0000256" key="1">
    <source>
        <dbReference type="SAM" id="MobiDB-lite"/>
    </source>
</evidence>